<dbReference type="InterPro" id="IPR029063">
    <property type="entry name" value="SAM-dependent_MTases_sf"/>
</dbReference>
<dbReference type="Proteomes" id="UP001642484">
    <property type="component" value="Unassembled WGS sequence"/>
</dbReference>
<organism evidence="3 4">
    <name type="scientific">Durusdinium trenchii</name>
    <dbReference type="NCBI Taxonomy" id="1381693"/>
    <lineage>
        <taxon>Eukaryota</taxon>
        <taxon>Sar</taxon>
        <taxon>Alveolata</taxon>
        <taxon>Dinophyceae</taxon>
        <taxon>Suessiales</taxon>
        <taxon>Symbiodiniaceae</taxon>
        <taxon>Durusdinium</taxon>
    </lineage>
</organism>
<feature type="non-terminal residue" evidence="3">
    <location>
        <position position="1"/>
    </location>
</feature>
<dbReference type="PRINTS" id="PR00105">
    <property type="entry name" value="C5METTRFRASE"/>
</dbReference>
<dbReference type="Pfam" id="PF00145">
    <property type="entry name" value="DNA_methylase"/>
    <property type="match status" value="1"/>
</dbReference>
<reference evidence="3 4" key="1">
    <citation type="submission" date="2024-02" db="EMBL/GenBank/DDBJ databases">
        <authorList>
            <person name="Chen Y."/>
            <person name="Shah S."/>
            <person name="Dougan E. K."/>
            <person name="Thang M."/>
            <person name="Chan C."/>
        </authorList>
    </citation>
    <scope>NUCLEOTIDE SEQUENCE [LARGE SCALE GENOMIC DNA]</scope>
</reference>
<dbReference type="EMBL" id="CAXAMN010022860">
    <property type="protein sequence ID" value="CAK9073235.1"/>
    <property type="molecule type" value="Genomic_DNA"/>
</dbReference>
<accession>A0ABP0PEU3</accession>
<proteinExistence type="predicted"/>
<evidence type="ECO:0000313" key="3">
    <source>
        <dbReference type="EMBL" id="CAK9073235.1"/>
    </source>
</evidence>
<keyword evidence="4" id="KW-1185">Reference proteome</keyword>
<protein>
    <recommendedName>
        <fullName evidence="5">DNA (cytosine-5-)-methyltransferase</fullName>
    </recommendedName>
</protein>
<comment type="caution">
    <text evidence="3">The sequence shown here is derived from an EMBL/GenBank/DDBJ whole genome shotgun (WGS) entry which is preliminary data.</text>
</comment>
<keyword evidence="1" id="KW-0489">Methyltransferase</keyword>
<keyword evidence="2" id="KW-0808">Transferase</keyword>
<sequence>AASKVPVIAMFAGCGGLELGLSRPVSAMLHVPSKAFNDLSVVFGFIARYVSAIAFVIDLVERDSYCQQILKKRMDEGLLERVEIHSDVTTYDGSKSRALGCGGGFPCQGVSTASAQGGLKDKRTGLVKHIFRVFDTLPQKQQRFLYFENVKALLGKKQSMRNLFHYVAQDFCVLYNFQ</sequence>
<gene>
    <name evidence="3" type="ORF">CCMP2556_LOCUS36035</name>
</gene>
<dbReference type="InterPro" id="IPR001525">
    <property type="entry name" value="C5_MeTfrase"/>
</dbReference>
<name>A0ABP0PEU3_9DINO</name>
<evidence type="ECO:0000256" key="1">
    <source>
        <dbReference type="ARBA" id="ARBA00022603"/>
    </source>
</evidence>
<evidence type="ECO:0000313" key="4">
    <source>
        <dbReference type="Proteomes" id="UP001642484"/>
    </source>
</evidence>
<evidence type="ECO:0008006" key="5">
    <source>
        <dbReference type="Google" id="ProtNLM"/>
    </source>
</evidence>
<dbReference type="SUPFAM" id="SSF53335">
    <property type="entry name" value="S-adenosyl-L-methionine-dependent methyltransferases"/>
    <property type="match status" value="1"/>
</dbReference>
<evidence type="ECO:0000256" key="2">
    <source>
        <dbReference type="ARBA" id="ARBA00022679"/>
    </source>
</evidence>
<dbReference type="Gene3D" id="3.40.50.150">
    <property type="entry name" value="Vaccinia Virus protein VP39"/>
    <property type="match status" value="1"/>
</dbReference>